<organism evidence="3 4">
    <name type="scientific">Rhodococcoides trifolii</name>
    <dbReference type="NCBI Taxonomy" id="908250"/>
    <lineage>
        <taxon>Bacteria</taxon>
        <taxon>Bacillati</taxon>
        <taxon>Actinomycetota</taxon>
        <taxon>Actinomycetes</taxon>
        <taxon>Mycobacteriales</taxon>
        <taxon>Nocardiaceae</taxon>
        <taxon>Rhodococcoides</taxon>
    </lineage>
</organism>
<evidence type="ECO:0000259" key="2">
    <source>
        <dbReference type="PROSITE" id="PS51186"/>
    </source>
</evidence>
<keyword evidence="1" id="KW-0046">Antibiotic resistance</keyword>
<comment type="caution">
    <text evidence="3">The sequence shown here is derived from an EMBL/GenBank/DDBJ whole genome shotgun (WGS) entry which is preliminary data.</text>
</comment>
<keyword evidence="4" id="KW-1185">Reference proteome</keyword>
<evidence type="ECO:0000313" key="4">
    <source>
        <dbReference type="Proteomes" id="UP000654257"/>
    </source>
</evidence>
<dbReference type="Pfam" id="PF13523">
    <property type="entry name" value="Acetyltransf_8"/>
    <property type="match status" value="1"/>
</dbReference>
<dbReference type="InterPro" id="IPR000182">
    <property type="entry name" value="GNAT_dom"/>
</dbReference>
<reference evidence="3" key="1">
    <citation type="journal article" date="2014" name="Int. J. Syst. Evol. Microbiol.">
        <title>Complete genome sequence of Corynebacterium casei LMG S-19264T (=DSM 44701T), isolated from a smear-ripened cheese.</title>
        <authorList>
            <consortium name="US DOE Joint Genome Institute (JGI-PGF)"/>
            <person name="Walter F."/>
            <person name="Albersmeier A."/>
            <person name="Kalinowski J."/>
            <person name="Ruckert C."/>
        </authorList>
    </citation>
    <scope>NUCLEOTIDE SEQUENCE</scope>
    <source>
        <strain evidence="3">CCM 7905</strain>
    </source>
</reference>
<dbReference type="PANTHER" id="PTHR31438">
    <property type="entry name" value="LYSINE N-ACYLTRANSFERASE C17G9.06C-RELATED"/>
    <property type="match status" value="1"/>
</dbReference>
<gene>
    <name evidence="3" type="ORF">GCM10007304_22940</name>
</gene>
<proteinExistence type="predicted"/>
<dbReference type="AlphaFoldDB" id="A0A917D1C3"/>
<reference evidence="3" key="2">
    <citation type="submission" date="2020-09" db="EMBL/GenBank/DDBJ databases">
        <authorList>
            <person name="Sun Q."/>
            <person name="Sedlacek I."/>
        </authorList>
    </citation>
    <scope>NUCLEOTIDE SEQUENCE</scope>
    <source>
        <strain evidence="3">CCM 7905</strain>
    </source>
</reference>
<dbReference type="Proteomes" id="UP000654257">
    <property type="component" value="Unassembled WGS sequence"/>
</dbReference>
<dbReference type="PROSITE" id="PS51186">
    <property type="entry name" value="GNAT"/>
    <property type="match status" value="1"/>
</dbReference>
<name>A0A917D1C3_9NOCA</name>
<dbReference type="PANTHER" id="PTHR31438:SF1">
    <property type="entry name" value="LYSINE N-ACYLTRANSFERASE C17G9.06C-RELATED"/>
    <property type="match status" value="1"/>
</dbReference>
<accession>A0A917D1C3</accession>
<dbReference type="SUPFAM" id="SSF55729">
    <property type="entry name" value="Acyl-CoA N-acyltransferases (Nat)"/>
    <property type="match status" value="1"/>
</dbReference>
<dbReference type="GO" id="GO:0046677">
    <property type="term" value="P:response to antibiotic"/>
    <property type="evidence" value="ECO:0007669"/>
    <property type="project" value="UniProtKB-KW"/>
</dbReference>
<dbReference type="EMBL" id="BMCU01000002">
    <property type="protein sequence ID" value="GGG08267.1"/>
    <property type="molecule type" value="Genomic_DNA"/>
</dbReference>
<evidence type="ECO:0000313" key="3">
    <source>
        <dbReference type="EMBL" id="GGG08267.1"/>
    </source>
</evidence>
<dbReference type="GO" id="GO:0016410">
    <property type="term" value="F:N-acyltransferase activity"/>
    <property type="evidence" value="ECO:0007669"/>
    <property type="project" value="TreeGrafter"/>
</dbReference>
<feature type="domain" description="N-acetyltransferase" evidence="2">
    <location>
        <begin position="24"/>
        <end position="199"/>
    </location>
</feature>
<dbReference type="Gene3D" id="3.40.630.30">
    <property type="match status" value="1"/>
</dbReference>
<sequence length="203" mass="22053">MGILHISLIGVTISTVGSDVESDLSWRRLTEADFGLLSTWFTEPQVARWWNHEPSGEAVARDFGPSVRGEEAGEDLIVCRDGVPVALVQRSPIAAYDTDLADFARIVTVLEGAVELDYLVGDASLRGLGLGSRIIAAVVDDTWRTQPEVPCVLVAIVAANTASWRAVEKAGFRRIGEGAMEPDNPIDDPLHYIYRIDRPISGP</sequence>
<evidence type="ECO:0000256" key="1">
    <source>
        <dbReference type="ARBA" id="ARBA00023251"/>
    </source>
</evidence>
<dbReference type="InterPro" id="IPR016181">
    <property type="entry name" value="Acyl_CoA_acyltransferase"/>
</dbReference>
<protein>
    <submittedName>
        <fullName evidence="3">Aminoglycoside N(6')-acetyltransferase</fullName>
    </submittedName>
</protein>